<name>A0A2W4VZH7_9CYAN</name>
<evidence type="ECO:0000259" key="17">
    <source>
        <dbReference type="PROSITE" id="PS51371"/>
    </source>
</evidence>
<dbReference type="Gene3D" id="3.40.50.2300">
    <property type="match status" value="1"/>
</dbReference>
<dbReference type="Pfam" id="PF08447">
    <property type="entry name" value="PAS_3"/>
    <property type="match status" value="1"/>
</dbReference>
<dbReference type="SMART" id="SM00387">
    <property type="entry name" value="HATPase_c"/>
    <property type="match status" value="1"/>
</dbReference>
<dbReference type="SMART" id="SM00091">
    <property type="entry name" value="PAS"/>
    <property type="match status" value="3"/>
</dbReference>
<dbReference type="SMART" id="SM00086">
    <property type="entry name" value="PAC"/>
    <property type="match status" value="2"/>
</dbReference>
<dbReference type="GO" id="GO:0009927">
    <property type="term" value="F:histidine phosphotransfer kinase activity"/>
    <property type="evidence" value="ECO:0007669"/>
    <property type="project" value="TreeGrafter"/>
</dbReference>
<feature type="domain" description="CBS" evidence="17">
    <location>
        <begin position="167"/>
        <end position="230"/>
    </location>
</feature>
<dbReference type="InterPro" id="IPR029016">
    <property type="entry name" value="GAF-like_dom_sf"/>
</dbReference>
<evidence type="ECO:0000256" key="6">
    <source>
        <dbReference type="ARBA" id="ARBA00022777"/>
    </source>
</evidence>
<reference evidence="18 19" key="1">
    <citation type="submission" date="2018-04" db="EMBL/GenBank/DDBJ databases">
        <authorList>
            <person name="Go L.Y."/>
            <person name="Mitchell J.A."/>
        </authorList>
    </citation>
    <scope>NUCLEOTIDE SEQUENCE [LARGE SCALE GENOMIC DNA]</scope>
    <source>
        <strain evidence="18">ULC066bin1</strain>
    </source>
</reference>
<dbReference type="InterPro" id="IPR003018">
    <property type="entry name" value="GAF"/>
</dbReference>
<dbReference type="SUPFAM" id="SSF55785">
    <property type="entry name" value="PYP-like sensor domain (PAS domain)"/>
    <property type="match status" value="3"/>
</dbReference>
<dbReference type="SUPFAM" id="SSF47384">
    <property type="entry name" value="Homodimeric domain of signal transducing histidine kinase"/>
    <property type="match status" value="1"/>
</dbReference>
<feature type="domain" description="Histidine kinase" evidence="13">
    <location>
        <begin position="931"/>
        <end position="1160"/>
    </location>
</feature>
<evidence type="ECO:0000256" key="9">
    <source>
        <dbReference type="PROSITE-ProRule" id="PRU00169"/>
    </source>
</evidence>
<dbReference type="EMBL" id="QBML01000024">
    <property type="protein sequence ID" value="PZO38324.1"/>
    <property type="molecule type" value="Genomic_DNA"/>
</dbReference>
<feature type="domain" description="Phytochrome chromophore attachment site" evidence="12">
    <location>
        <begin position="356"/>
        <end position="491"/>
    </location>
</feature>
<keyword evidence="10" id="KW-0129">CBS domain</keyword>
<dbReference type="InterPro" id="IPR013655">
    <property type="entry name" value="PAS_fold_3"/>
</dbReference>
<dbReference type="PROSITE" id="PS51371">
    <property type="entry name" value="CBS"/>
    <property type="match status" value="3"/>
</dbReference>
<dbReference type="Gene3D" id="2.10.70.100">
    <property type="match status" value="1"/>
</dbReference>
<organism evidence="18 19">
    <name type="scientific">Pseudanabaena frigida</name>
    <dbReference type="NCBI Taxonomy" id="945775"/>
    <lineage>
        <taxon>Bacteria</taxon>
        <taxon>Bacillati</taxon>
        <taxon>Cyanobacteriota</taxon>
        <taxon>Cyanophyceae</taxon>
        <taxon>Pseudanabaenales</taxon>
        <taxon>Pseudanabaenaceae</taxon>
        <taxon>Pseudanabaena</taxon>
    </lineage>
</organism>
<dbReference type="Pfam" id="PF01590">
    <property type="entry name" value="GAF"/>
    <property type="match status" value="1"/>
</dbReference>
<dbReference type="Proteomes" id="UP000249467">
    <property type="component" value="Unassembled WGS sequence"/>
</dbReference>
<dbReference type="InterPro" id="IPR001789">
    <property type="entry name" value="Sig_transdc_resp-reg_receiver"/>
</dbReference>
<feature type="domain" description="PAS" evidence="15">
    <location>
        <begin position="656"/>
        <end position="728"/>
    </location>
</feature>
<dbReference type="InterPro" id="IPR036097">
    <property type="entry name" value="HisK_dim/P_sf"/>
</dbReference>
<dbReference type="SUPFAM" id="SSF54631">
    <property type="entry name" value="CBS-domain pair"/>
    <property type="match status" value="2"/>
</dbReference>
<keyword evidence="4 9" id="KW-0597">Phosphoprotein</keyword>
<evidence type="ECO:0000313" key="18">
    <source>
        <dbReference type="EMBL" id="PZO38324.1"/>
    </source>
</evidence>
<dbReference type="SUPFAM" id="SSF52172">
    <property type="entry name" value="CheY-like"/>
    <property type="match status" value="1"/>
</dbReference>
<feature type="coiled-coil region" evidence="11">
    <location>
        <begin position="298"/>
        <end position="326"/>
    </location>
</feature>
<dbReference type="Pfam" id="PF00571">
    <property type="entry name" value="CBS"/>
    <property type="match status" value="4"/>
</dbReference>
<dbReference type="InterPro" id="IPR000644">
    <property type="entry name" value="CBS_dom"/>
</dbReference>
<dbReference type="InterPro" id="IPR005467">
    <property type="entry name" value="His_kinase_dom"/>
</dbReference>
<dbReference type="Gene3D" id="3.10.580.10">
    <property type="entry name" value="CBS-domain"/>
    <property type="match status" value="2"/>
</dbReference>
<evidence type="ECO:0000256" key="2">
    <source>
        <dbReference type="ARBA" id="ARBA00006402"/>
    </source>
</evidence>
<dbReference type="PROSITE" id="PS50112">
    <property type="entry name" value="PAS"/>
    <property type="match status" value="1"/>
</dbReference>
<dbReference type="NCBIfam" id="TIGR00229">
    <property type="entry name" value="sensory_box"/>
    <property type="match status" value="2"/>
</dbReference>
<accession>A0A2W4VZH7</accession>
<protein>
    <recommendedName>
        <fullName evidence="8">Circadian input-output histidine kinase CikA</fullName>
        <ecNumber evidence="3">2.7.13.3</ecNumber>
    </recommendedName>
</protein>
<dbReference type="Pfam" id="PF00072">
    <property type="entry name" value="Response_reg"/>
    <property type="match status" value="1"/>
</dbReference>
<feature type="modified residue" description="4-aspartylphosphate" evidence="9">
    <location>
        <position position="1240"/>
    </location>
</feature>
<dbReference type="InterPro" id="IPR046342">
    <property type="entry name" value="CBS_dom_sf"/>
</dbReference>
<dbReference type="PROSITE" id="PS50046">
    <property type="entry name" value="PHYTOCHROME_2"/>
    <property type="match status" value="1"/>
</dbReference>
<dbReference type="Gene3D" id="3.30.565.10">
    <property type="entry name" value="Histidine kinase-like ATPase, C-terminal domain"/>
    <property type="match status" value="1"/>
</dbReference>
<dbReference type="SMART" id="SM00388">
    <property type="entry name" value="HisKA"/>
    <property type="match status" value="1"/>
</dbReference>
<dbReference type="InterPro" id="IPR001610">
    <property type="entry name" value="PAC"/>
</dbReference>
<dbReference type="PROSITE" id="PS50113">
    <property type="entry name" value="PAC"/>
    <property type="match status" value="1"/>
</dbReference>
<dbReference type="SMART" id="SM00448">
    <property type="entry name" value="REC"/>
    <property type="match status" value="1"/>
</dbReference>
<dbReference type="EC" id="2.7.13.3" evidence="3"/>
<dbReference type="InterPro" id="IPR004358">
    <property type="entry name" value="Sig_transdc_His_kin-like_C"/>
</dbReference>
<dbReference type="GO" id="GO:0005886">
    <property type="term" value="C:plasma membrane"/>
    <property type="evidence" value="ECO:0007669"/>
    <property type="project" value="TreeGrafter"/>
</dbReference>
<dbReference type="Gene3D" id="1.10.287.130">
    <property type="match status" value="1"/>
</dbReference>
<dbReference type="Pfam" id="PF02518">
    <property type="entry name" value="HATPase_c"/>
    <property type="match status" value="1"/>
</dbReference>
<dbReference type="CDD" id="cd16922">
    <property type="entry name" value="HATPase_EvgS-ArcB-TorS-like"/>
    <property type="match status" value="1"/>
</dbReference>
<proteinExistence type="inferred from homology"/>
<evidence type="ECO:0000256" key="3">
    <source>
        <dbReference type="ARBA" id="ARBA00012438"/>
    </source>
</evidence>
<keyword evidence="6" id="KW-0418">Kinase</keyword>
<dbReference type="Pfam" id="PF13426">
    <property type="entry name" value="PAS_9"/>
    <property type="match status" value="1"/>
</dbReference>
<evidence type="ECO:0000259" key="12">
    <source>
        <dbReference type="PROSITE" id="PS50046"/>
    </source>
</evidence>
<comment type="caution">
    <text evidence="18">The sequence shown here is derived from an EMBL/GenBank/DDBJ whole genome shotgun (WGS) entry which is preliminary data.</text>
</comment>
<evidence type="ECO:0000259" key="15">
    <source>
        <dbReference type="PROSITE" id="PS50112"/>
    </source>
</evidence>
<evidence type="ECO:0000259" key="13">
    <source>
        <dbReference type="PROSITE" id="PS50109"/>
    </source>
</evidence>
<dbReference type="InterPro" id="IPR000014">
    <property type="entry name" value="PAS"/>
</dbReference>
<dbReference type="SUPFAM" id="SSF55781">
    <property type="entry name" value="GAF domain-like"/>
    <property type="match status" value="1"/>
</dbReference>
<dbReference type="Gene3D" id="3.30.450.40">
    <property type="match status" value="1"/>
</dbReference>
<dbReference type="CDD" id="cd00082">
    <property type="entry name" value="HisKA"/>
    <property type="match status" value="1"/>
</dbReference>
<reference evidence="18 19" key="2">
    <citation type="submission" date="2018-06" db="EMBL/GenBank/DDBJ databases">
        <title>Metagenomic assembly of (sub)arctic Cyanobacteria and their associated microbiome from non-axenic cultures.</title>
        <authorList>
            <person name="Baurain D."/>
        </authorList>
    </citation>
    <scope>NUCLEOTIDE SEQUENCE [LARGE SCALE GENOMIC DNA]</scope>
    <source>
        <strain evidence="18">ULC066bin1</strain>
    </source>
</reference>
<dbReference type="PANTHER" id="PTHR43047">
    <property type="entry name" value="TWO-COMPONENT HISTIDINE PROTEIN KINASE"/>
    <property type="match status" value="1"/>
</dbReference>
<dbReference type="PANTHER" id="PTHR43047:SF63">
    <property type="entry name" value="HISTIDINE KINASE"/>
    <property type="match status" value="1"/>
</dbReference>
<dbReference type="Pfam" id="PF00512">
    <property type="entry name" value="HisKA"/>
    <property type="match status" value="1"/>
</dbReference>
<dbReference type="FunFam" id="1.10.287.130:FF:000145">
    <property type="entry name" value="Sensory transduction histidine kinase"/>
    <property type="match status" value="1"/>
</dbReference>
<evidence type="ECO:0000256" key="4">
    <source>
        <dbReference type="ARBA" id="ARBA00022553"/>
    </source>
</evidence>
<dbReference type="SMART" id="SM00065">
    <property type="entry name" value="GAF"/>
    <property type="match status" value="1"/>
</dbReference>
<dbReference type="PROSITE" id="PS50110">
    <property type="entry name" value="RESPONSE_REGULATORY"/>
    <property type="match status" value="1"/>
</dbReference>
<feature type="domain" description="CBS" evidence="17">
    <location>
        <begin position="239"/>
        <end position="301"/>
    </location>
</feature>
<evidence type="ECO:0000256" key="10">
    <source>
        <dbReference type="PROSITE-ProRule" id="PRU00703"/>
    </source>
</evidence>
<dbReference type="SMART" id="SM00116">
    <property type="entry name" value="CBS"/>
    <property type="match status" value="4"/>
</dbReference>
<dbReference type="CDD" id="cd17546">
    <property type="entry name" value="REC_hyHK_CKI1_RcsC-like"/>
    <property type="match status" value="1"/>
</dbReference>
<dbReference type="SUPFAM" id="SSF55874">
    <property type="entry name" value="ATPase domain of HSP90 chaperone/DNA topoisomerase II/histidine kinase"/>
    <property type="match status" value="1"/>
</dbReference>
<keyword evidence="11" id="KW-0175">Coiled coil</keyword>
<feature type="domain" description="PAC" evidence="16">
    <location>
        <begin position="854"/>
        <end position="906"/>
    </location>
</feature>
<evidence type="ECO:0000256" key="5">
    <source>
        <dbReference type="ARBA" id="ARBA00022679"/>
    </source>
</evidence>
<feature type="domain" description="CBS" evidence="17">
    <location>
        <begin position="100"/>
        <end position="160"/>
    </location>
</feature>
<keyword evidence="5" id="KW-0808">Transferase</keyword>
<gene>
    <name evidence="18" type="ORF">DCF19_16735</name>
</gene>
<evidence type="ECO:0000256" key="7">
    <source>
        <dbReference type="ARBA" id="ARBA00023012"/>
    </source>
</evidence>
<evidence type="ECO:0000259" key="16">
    <source>
        <dbReference type="PROSITE" id="PS50113"/>
    </source>
</evidence>
<dbReference type="InterPro" id="IPR003594">
    <property type="entry name" value="HATPase_dom"/>
</dbReference>
<dbReference type="FunFam" id="3.30.565.10:FF:000010">
    <property type="entry name" value="Sensor histidine kinase RcsC"/>
    <property type="match status" value="1"/>
</dbReference>
<dbReference type="InterPro" id="IPR011006">
    <property type="entry name" value="CheY-like_superfamily"/>
</dbReference>
<feature type="domain" description="Response regulatory" evidence="14">
    <location>
        <begin position="1191"/>
        <end position="1305"/>
    </location>
</feature>
<dbReference type="CDD" id="cd17774">
    <property type="entry name" value="CBS_two-component_sensor_histidine_kinase_repeat2"/>
    <property type="match status" value="1"/>
</dbReference>
<evidence type="ECO:0000256" key="1">
    <source>
        <dbReference type="ARBA" id="ARBA00000085"/>
    </source>
</evidence>
<dbReference type="PROSITE" id="PS50109">
    <property type="entry name" value="HIS_KIN"/>
    <property type="match status" value="1"/>
</dbReference>
<evidence type="ECO:0000313" key="19">
    <source>
        <dbReference type="Proteomes" id="UP000249467"/>
    </source>
</evidence>
<dbReference type="CDD" id="cd00130">
    <property type="entry name" value="PAS"/>
    <property type="match status" value="2"/>
</dbReference>
<dbReference type="Gene3D" id="3.30.450.20">
    <property type="entry name" value="PAS domain"/>
    <property type="match status" value="3"/>
</dbReference>
<comment type="similarity">
    <text evidence="2">In the N-terminal section; belongs to the phytochrome family.</text>
</comment>
<sequence length="1305" mass="147216">MNMEKHTLSELKSAIVRNPLVVTPQSTVMEAIAQMSSVRSQCTANKTATSQLDEMAIEVRSSCVLVMENEKAIGIMTERDVVRLSAEQQALDRLEIREVMTSPAIALKDSAFTDFFAAITLLQQQKIRHLTIVDDRDCLVGIVTHESLRQTSRPIDLMRLRIVSEVMTHDVVCATPDDSMLAIAKLMATHHISSVMIVKVSDHSRESLQIPLGMLTERDIVQFQALGLDLQSWKAEAMMSSPVFAVKSEDSLWLVHQIMEQHFIRRLAVTGQQGELLGLVTQTSLLQALNPIALYNLADDLEKKVLRLEAEKFALLENRNVELEKQVEARTIALKVKAEREKLVSKMALQIRSSLSLQTILNEAVTQVRQLLACDRVNIWQFESDWQASVVAESTDSEFSLVGARVNDTCFKQAMSEIYRQGKIRVVSDIYETEMADCHREMLIRIHTRAKVIVPIICDDQLWGVMNISESQHPRIWDAEEIDLLQDIAVQVAIAIQQATTHQQLLEELIERKKVELSLQKLNLFLEQEVEERTKALRASEANIRAMVEAIPDLLLRVTQDGECLDFINSDHQDQFIKIHENIAEVLPPELLAKQLTVINQAIATGDLQVYEHQFSKHDHLCFEEVRIVPINLNEVLIIVRDITKQKQVEAALHTSETRFRRVFESNVLAMVFANLSCQVIDANDRFLEMMGYSRAEIETNPINLLELTPPKHLQKSLDAIDHLKVHGKIEPWEKVYYHKDGHPIPVIVGVAKLSEHDYVGVMVDISDRKQTEEKLLALSNRLSLALQAGAIGTWEWDLINEIKKWDERMYEIYDLQHLDRPSTHQDWLARLHPDDLEATNLALQAALKGEKEYSTEFRIVLSDNTIRWIYGTALIQRNEEGKIVRITGINQDITERKQAQQILTETNQRLAFSNQELARATRLKDEFLANMSHELRTPLNAILGITEGLQEEVFGLINPQQQKVLLTIERSGNHLLELINDILDLAKIESGKITLDYASSSVEQLSQSSVMFVKQLAMQKNIQLDIQVLTPLPELTIDERRIRQVLINLLSNAVKFTPEGGKIILEISLKEAIASSENDITHWVRFALIDTGIGIAPDALKTLFQPFIQVDSALNRQYDGTGLGLALVKRIVELHGGHVEATSEIGVGSCFAIELPYNAVASPLPKQSLNISSSSIPFVENTDDTAFPPLILIAEDNQANIITISSYLQAKGYRVILAKNGQEAVDLVQSAHPDLVLMDIQMPEMDGLEAIQYIRNNRFTTPIIALTALAMTGDRERCIEAGANDYLSKPIKLKQLASVIHQFI</sequence>
<dbReference type="InterPro" id="IPR016132">
    <property type="entry name" value="Phyto_chromo_attachment"/>
</dbReference>
<evidence type="ECO:0000259" key="14">
    <source>
        <dbReference type="PROSITE" id="PS50110"/>
    </source>
</evidence>
<feature type="coiled-coil region" evidence="11">
    <location>
        <begin position="897"/>
        <end position="924"/>
    </location>
</feature>
<evidence type="ECO:0000256" key="11">
    <source>
        <dbReference type="SAM" id="Coils"/>
    </source>
</evidence>
<dbReference type="InterPro" id="IPR035965">
    <property type="entry name" value="PAS-like_dom_sf"/>
</dbReference>
<dbReference type="InterPro" id="IPR000700">
    <property type="entry name" value="PAS-assoc_C"/>
</dbReference>
<comment type="catalytic activity">
    <reaction evidence="1">
        <text>ATP + protein L-histidine = ADP + protein N-phospho-L-histidine.</text>
        <dbReference type="EC" id="2.7.13.3"/>
    </reaction>
</comment>
<dbReference type="GO" id="GO:0000155">
    <property type="term" value="F:phosphorelay sensor kinase activity"/>
    <property type="evidence" value="ECO:0007669"/>
    <property type="project" value="InterPro"/>
</dbReference>
<dbReference type="PRINTS" id="PR00344">
    <property type="entry name" value="BCTRLSENSOR"/>
</dbReference>
<evidence type="ECO:0000256" key="8">
    <source>
        <dbReference type="ARBA" id="ARBA00074306"/>
    </source>
</evidence>
<keyword evidence="7" id="KW-0902">Two-component regulatory system</keyword>
<dbReference type="InterPro" id="IPR036890">
    <property type="entry name" value="HATPase_C_sf"/>
</dbReference>
<dbReference type="InterPro" id="IPR003661">
    <property type="entry name" value="HisK_dim/P_dom"/>
</dbReference>
<dbReference type="CDD" id="cd04620">
    <property type="entry name" value="CBS_two-component_sensor_histidine_kinase_repeat1"/>
    <property type="match status" value="1"/>
</dbReference>